<evidence type="ECO:0000256" key="12">
    <source>
        <dbReference type="ARBA" id="ARBA00023136"/>
    </source>
</evidence>
<dbReference type="PANTHER" id="PTHR30627">
    <property type="entry name" value="PEPTIDOGLYCAN D,D-TRANSPEPTIDASE"/>
    <property type="match status" value="1"/>
</dbReference>
<keyword evidence="7 16" id="KW-0812">Transmembrane</keyword>
<evidence type="ECO:0000313" key="19">
    <source>
        <dbReference type="EMBL" id="RLK46864.1"/>
    </source>
</evidence>
<comment type="function">
    <text evidence="16">Catalyzes cross-linking of the peptidoglycan cell wall at the division septum.</text>
</comment>
<dbReference type="GO" id="GO:0009002">
    <property type="term" value="F:serine-type D-Ala-D-Ala carboxypeptidase activity"/>
    <property type="evidence" value="ECO:0007669"/>
    <property type="project" value="UniProtKB-UniRule"/>
</dbReference>
<proteinExistence type="inferred from homology"/>
<feature type="active site" description="Acyl-ester intermediate" evidence="16">
    <location>
        <position position="297"/>
    </location>
</feature>
<keyword evidence="2 16" id="KW-1003">Cell membrane</keyword>
<dbReference type="InterPro" id="IPR005311">
    <property type="entry name" value="PBP_dimer"/>
</dbReference>
<evidence type="ECO:0000256" key="14">
    <source>
        <dbReference type="ARBA" id="ARBA00023306"/>
    </source>
</evidence>
<dbReference type="InterPro" id="IPR036138">
    <property type="entry name" value="PBP_dimer_sf"/>
</dbReference>
<reference evidence="19 20" key="1">
    <citation type="submission" date="2018-10" db="EMBL/GenBank/DDBJ databases">
        <title>Genomic Encyclopedia of Type Strains, Phase IV (KMG-IV): sequencing the most valuable type-strain genomes for metagenomic binning, comparative biology and taxonomic classification.</title>
        <authorList>
            <person name="Goeker M."/>
        </authorList>
    </citation>
    <scope>NUCLEOTIDE SEQUENCE [LARGE SCALE GENOMIC DNA]</scope>
    <source>
        <strain evidence="19 20">DSM 12769</strain>
    </source>
</reference>
<evidence type="ECO:0000256" key="8">
    <source>
        <dbReference type="ARBA" id="ARBA00022801"/>
    </source>
</evidence>
<accession>A0A498BSD0</accession>
<evidence type="ECO:0000256" key="2">
    <source>
        <dbReference type="ARBA" id="ARBA00022475"/>
    </source>
</evidence>
<dbReference type="Gene3D" id="3.90.1310.10">
    <property type="entry name" value="Penicillin-binding protein 2a (Domain 2)"/>
    <property type="match status" value="1"/>
</dbReference>
<evidence type="ECO:0000256" key="9">
    <source>
        <dbReference type="ARBA" id="ARBA00022960"/>
    </source>
</evidence>
<keyword evidence="9 16" id="KW-0133">Cell shape</keyword>
<feature type="domain" description="Penicillin-binding protein dimerisation" evidence="18">
    <location>
        <begin position="62"/>
        <end position="209"/>
    </location>
</feature>
<dbReference type="GO" id="GO:0043093">
    <property type="term" value="P:FtsZ-dependent cytokinesis"/>
    <property type="evidence" value="ECO:0007669"/>
    <property type="project" value="UniProtKB-UniRule"/>
</dbReference>
<gene>
    <name evidence="16" type="primary">ftsI</name>
    <name evidence="19" type="ORF">DFR31_2571</name>
</gene>
<dbReference type="GO" id="GO:0008955">
    <property type="term" value="F:peptidoglycan glycosyltransferase activity"/>
    <property type="evidence" value="ECO:0007669"/>
    <property type="project" value="InterPro"/>
</dbReference>
<feature type="domain" description="Penicillin-binding protein transpeptidase" evidence="17">
    <location>
        <begin position="250"/>
        <end position="549"/>
    </location>
</feature>
<dbReference type="PANTHER" id="PTHR30627:SF1">
    <property type="entry name" value="PEPTIDOGLYCAN D,D-TRANSPEPTIDASE FTSI"/>
    <property type="match status" value="1"/>
</dbReference>
<dbReference type="GO" id="GO:0000917">
    <property type="term" value="P:division septum assembly"/>
    <property type="evidence" value="ECO:0007669"/>
    <property type="project" value="UniProtKB-KW"/>
</dbReference>
<dbReference type="GO" id="GO:0006508">
    <property type="term" value="P:proteolysis"/>
    <property type="evidence" value="ECO:0007669"/>
    <property type="project" value="UniProtKB-KW"/>
</dbReference>
<dbReference type="Pfam" id="PF03717">
    <property type="entry name" value="PBP_dimer"/>
    <property type="match status" value="1"/>
</dbReference>
<dbReference type="GO" id="GO:0008360">
    <property type="term" value="P:regulation of cell shape"/>
    <property type="evidence" value="ECO:0007669"/>
    <property type="project" value="UniProtKB-KW"/>
</dbReference>
<name>A0A498BSD0_9GAMM</name>
<dbReference type="Gene3D" id="1.10.150.770">
    <property type="match status" value="1"/>
</dbReference>
<dbReference type="GO" id="GO:0071555">
    <property type="term" value="P:cell wall organization"/>
    <property type="evidence" value="ECO:0007669"/>
    <property type="project" value="UniProtKB-KW"/>
</dbReference>
<evidence type="ECO:0000256" key="4">
    <source>
        <dbReference type="ARBA" id="ARBA00022618"/>
    </source>
</evidence>
<keyword evidence="12 16" id="KW-0472">Membrane</keyword>
<dbReference type="GO" id="GO:0005886">
    <property type="term" value="C:plasma membrane"/>
    <property type="evidence" value="ECO:0007669"/>
    <property type="project" value="UniProtKB-SubCell"/>
</dbReference>
<organism evidence="19 20">
    <name type="scientific">Alkalispirillum mobile</name>
    <dbReference type="NCBI Taxonomy" id="85925"/>
    <lineage>
        <taxon>Bacteria</taxon>
        <taxon>Pseudomonadati</taxon>
        <taxon>Pseudomonadota</taxon>
        <taxon>Gammaproteobacteria</taxon>
        <taxon>Chromatiales</taxon>
        <taxon>Ectothiorhodospiraceae</taxon>
        <taxon>Alkalispirillum</taxon>
    </lineage>
</organism>
<evidence type="ECO:0000256" key="3">
    <source>
        <dbReference type="ARBA" id="ARBA00022519"/>
    </source>
</evidence>
<keyword evidence="3 16" id="KW-0997">Cell inner membrane</keyword>
<dbReference type="UniPathway" id="UPA00219"/>
<evidence type="ECO:0000256" key="7">
    <source>
        <dbReference type="ARBA" id="ARBA00022692"/>
    </source>
</evidence>
<keyword evidence="4 16" id="KW-0132">Cell division</keyword>
<evidence type="ECO:0000256" key="6">
    <source>
        <dbReference type="ARBA" id="ARBA00022670"/>
    </source>
</evidence>
<evidence type="ECO:0000259" key="18">
    <source>
        <dbReference type="Pfam" id="PF03717"/>
    </source>
</evidence>
<dbReference type="InterPro" id="IPR012338">
    <property type="entry name" value="Beta-lactam/transpept-like"/>
</dbReference>
<keyword evidence="8 16" id="KW-0378">Hydrolase</keyword>
<dbReference type="EMBL" id="RCDA01000005">
    <property type="protein sequence ID" value="RLK46864.1"/>
    <property type="molecule type" value="Genomic_DNA"/>
</dbReference>
<dbReference type="InterPro" id="IPR001460">
    <property type="entry name" value="PCN-bd_Tpept"/>
</dbReference>
<feature type="transmembrane region" description="Helical" evidence="16">
    <location>
        <begin position="14"/>
        <end position="34"/>
    </location>
</feature>
<dbReference type="InterPro" id="IPR037532">
    <property type="entry name" value="FtsI_transpept"/>
</dbReference>
<dbReference type="SUPFAM" id="SSF56601">
    <property type="entry name" value="beta-lactamase/transpeptidase-like"/>
    <property type="match status" value="1"/>
</dbReference>
<dbReference type="GO" id="GO:0009252">
    <property type="term" value="P:peptidoglycan biosynthetic process"/>
    <property type="evidence" value="ECO:0007669"/>
    <property type="project" value="UniProtKB-UniRule"/>
</dbReference>
<evidence type="ECO:0000256" key="15">
    <source>
        <dbReference type="ARBA" id="ARBA00023316"/>
    </source>
</evidence>
<dbReference type="GO" id="GO:0008658">
    <property type="term" value="F:penicillin binding"/>
    <property type="evidence" value="ECO:0007669"/>
    <property type="project" value="InterPro"/>
</dbReference>
<dbReference type="SUPFAM" id="SSF56519">
    <property type="entry name" value="Penicillin binding protein dimerisation domain"/>
    <property type="match status" value="1"/>
</dbReference>
<evidence type="ECO:0000256" key="1">
    <source>
        <dbReference type="ARBA" id="ARBA00004370"/>
    </source>
</evidence>
<keyword evidence="15 16" id="KW-0961">Cell wall biogenesis/degradation</keyword>
<comment type="similarity">
    <text evidence="16">Belongs to the transpeptidase family. FtsI subfamily.</text>
</comment>
<evidence type="ECO:0000256" key="5">
    <source>
        <dbReference type="ARBA" id="ARBA00022645"/>
    </source>
</evidence>
<dbReference type="Gene3D" id="3.30.450.330">
    <property type="match status" value="1"/>
</dbReference>
<dbReference type="Proteomes" id="UP000275461">
    <property type="component" value="Unassembled WGS sequence"/>
</dbReference>
<dbReference type="RefSeq" id="WP_121443071.1">
    <property type="nucleotide sequence ID" value="NZ_RCDA01000005.1"/>
</dbReference>
<evidence type="ECO:0000313" key="20">
    <source>
        <dbReference type="Proteomes" id="UP000275461"/>
    </source>
</evidence>
<keyword evidence="10 16" id="KW-0573">Peptidoglycan synthesis</keyword>
<evidence type="ECO:0000256" key="10">
    <source>
        <dbReference type="ARBA" id="ARBA00022984"/>
    </source>
</evidence>
<sequence length="578" mass="62667">MNRRAQEHAQPEVAVWRLGVVALAFVVLVAALAWRTVELQVLDRQFLQTQGEARQMRTRSMPAHRGVITDRHGEPLAISSPVDSVWADPGQLREHPEAIGQLADILGLSPVALRQRLEARPGSEFAWIRRHVTPDLAEGVRQAGLPGVALQQEYRRFYPSGEVSAHLLGFTNIDDQGQEGLELTYDAWLRGEPGRKRVIQDRLGRVVEDVELLREPRAGRDLALSVDRRLQYLAYRELKRAVREHEAVSGSLVLLDIQSGEVLAMVNQPGFNPHRRHEIGNGIQRNRAIIDTYEPGSLIKPFTAMAAMQAGVAQPDTSLATSPGTLRVGRHTIRDIRDYGEIDVTTMLQKSSNVGAVRLALDMDEEALWGLLLQMGFGSSTFVGFQGEATGSVSSIPPRDEVQQATLSFGYGLSATPLQIARAYATLAADGVQRPVTLLNRNGQAPDEEEQVLEPRFARQVLEMLETVTLPGGTGTRAAVPGYRIAGKTGTVRKAGATGYGEDDGYIAMFAGVAPVSAPRLAMVVLVDEPSRGGYYGGQVAAPVFGQVMAGALRLLNIAPDGEATPEGMIVAGGEARP</sequence>
<keyword evidence="5 16" id="KW-0121">Carboxypeptidase</keyword>
<keyword evidence="20" id="KW-1185">Reference proteome</keyword>
<comment type="pathway">
    <text evidence="16">Cell wall biogenesis; peptidoglycan biosynthesis.</text>
</comment>
<dbReference type="EC" id="3.4.16.4" evidence="16"/>
<dbReference type="Gene3D" id="3.40.710.10">
    <property type="entry name" value="DD-peptidase/beta-lactamase superfamily"/>
    <property type="match status" value="1"/>
</dbReference>
<comment type="catalytic activity">
    <reaction evidence="16">
        <text>Preferential cleavage: (Ac)2-L-Lys-D-Ala-|-D-Ala. Also transpeptidation of peptidyl-alanyl moieties that are N-acyl substituents of D-alanine.</text>
        <dbReference type="EC" id="3.4.16.4"/>
    </reaction>
</comment>
<comment type="subcellular location">
    <subcellularLocation>
        <location evidence="16">Cell inner membrane</location>
        <topology evidence="16">Single-pass membrane protein</topology>
    </subcellularLocation>
    <subcellularLocation>
        <location evidence="1">Membrane</location>
    </subcellularLocation>
</comment>
<dbReference type="HAMAP" id="MF_02080">
    <property type="entry name" value="FtsI_transpept"/>
    <property type="match status" value="1"/>
</dbReference>
<dbReference type="Pfam" id="PF00905">
    <property type="entry name" value="Transpeptidase"/>
    <property type="match status" value="1"/>
</dbReference>
<keyword evidence="6 16" id="KW-0645">Protease</keyword>
<evidence type="ECO:0000256" key="13">
    <source>
        <dbReference type="ARBA" id="ARBA00023210"/>
    </source>
</evidence>
<keyword evidence="13 16" id="KW-0717">Septation</keyword>
<evidence type="ECO:0000259" key="17">
    <source>
        <dbReference type="Pfam" id="PF00905"/>
    </source>
</evidence>
<keyword evidence="11 16" id="KW-1133">Transmembrane helix</keyword>
<evidence type="ECO:0000256" key="11">
    <source>
        <dbReference type="ARBA" id="ARBA00022989"/>
    </source>
</evidence>
<dbReference type="AlphaFoldDB" id="A0A498BSD0"/>
<keyword evidence="14 16" id="KW-0131">Cell cycle</keyword>
<dbReference type="InterPro" id="IPR050515">
    <property type="entry name" value="Beta-lactam/transpept"/>
</dbReference>
<dbReference type="OrthoDB" id="9766847at2"/>
<evidence type="ECO:0000256" key="16">
    <source>
        <dbReference type="HAMAP-Rule" id="MF_02080"/>
    </source>
</evidence>
<protein>
    <recommendedName>
        <fullName evidence="16">Peptidoglycan D,D-transpeptidase FtsI</fullName>
        <ecNumber evidence="16">3.4.16.4</ecNumber>
    </recommendedName>
    <alternativeName>
        <fullName evidence="16">Penicillin-binding protein 3</fullName>
        <shortName evidence="16">PBP-3</shortName>
    </alternativeName>
</protein>
<comment type="caution">
    <text evidence="19">The sequence shown here is derived from an EMBL/GenBank/DDBJ whole genome shotgun (WGS) entry which is preliminary data.</text>
</comment>